<dbReference type="InterPro" id="IPR013780">
    <property type="entry name" value="Glyco_hydro_b"/>
</dbReference>
<evidence type="ECO:0000256" key="1">
    <source>
        <dbReference type="ARBA" id="ARBA00005641"/>
    </source>
</evidence>
<evidence type="ECO:0008006" key="9">
    <source>
        <dbReference type="Google" id="ProtNLM"/>
    </source>
</evidence>
<accession>A0ABQ8YXF9</accession>
<organism evidence="7 8">
    <name type="scientific">Anaeramoeba flamelloides</name>
    <dbReference type="NCBI Taxonomy" id="1746091"/>
    <lineage>
        <taxon>Eukaryota</taxon>
        <taxon>Metamonada</taxon>
        <taxon>Anaeramoebidae</taxon>
        <taxon>Anaeramoeba</taxon>
    </lineage>
</organism>
<dbReference type="PROSITE" id="PS51640">
    <property type="entry name" value="MRG"/>
    <property type="match status" value="1"/>
</dbReference>
<evidence type="ECO:0000259" key="4">
    <source>
        <dbReference type="Pfam" id="PF00150"/>
    </source>
</evidence>
<evidence type="ECO:0000313" key="7">
    <source>
        <dbReference type="EMBL" id="KAJ6249348.1"/>
    </source>
</evidence>
<dbReference type="InterPro" id="IPR038217">
    <property type="entry name" value="MRG_C_sf"/>
</dbReference>
<sequence>MSKNPNPQLVINNNSFNSSQPNSNDLIPKSQNQINQINTTQFVDNKQEASTEEQQKKKKRFNLSQLNHQKTETETKKKTITLIKPKTVLKPKTKFTIKAKKKTKTQRKKSPNKRTKTKRRLIINISQPIKNIVIEERKKFQIKENEIEDLNQSPTMRDLLEEFLKTQQKPLIEQQNQMPLQAPEEFIQWIYNLFDLFLEKYLLYNSEKDTYNEMKKITLKSFTNIFGIEHLCRFLITLDYIFTTEFDSPIPKVKVKDYLNFNELFARLINNSNHFVDSSGRIVLFRGVNAVYKIFPYHPSLDGFDAKTSLVKEDFELLRSLGFNAVRLGVMWPGVEPKEGQYNGTYLQVMKTLVDEMNEYGIYSLIDFHQDVLSRKYCGEGVPNFYVKDDPLMPFAEPVTEGPIPKDSDGYPNLEDCLKTVFGKYYFSAASSKAFQNLYDNVGGFQDRFREYWSQVVTTFKDSNILGYEIINEPWAGDYFADPTILIPTEADKRNLMPMYKNIYADIRSIDQDHIIFYEQSTSDIIGKNGFDGPPGDYSKDRNQVFSYHIYCSTNKNGTPNNLLFCNMTDELIWEDVWLSLDKMDVTGALTEFGAMPDNTNSIENLDYILRKVDSKFQSALYWQYKYYKDITTQSNEAESFFFDDGSLQVEKAKALSRTYAQKVQGMPHGMFFNPLNSAFSFSWKLDTSITKPTVIFLNEKYYYPNGFNVRYNIQGCSYNQSETNYIEILVPSSTPNETLITITITAKN</sequence>
<dbReference type="InterPro" id="IPR026541">
    <property type="entry name" value="MRG_dom"/>
</dbReference>
<feature type="domain" description="Glycoside hydrolase family 5" evidence="4">
    <location>
        <begin position="311"/>
        <end position="627"/>
    </location>
</feature>
<dbReference type="Pfam" id="PF00150">
    <property type="entry name" value="Cellulase"/>
    <property type="match status" value="1"/>
</dbReference>
<keyword evidence="2" id="KW-0378">Hydrolase</keyword>
<evidence type="ECO:0000259" key="6">
    <source>
        <dbReference type="Pfam" id="PF18564"/>
    </source>
</evidence>
<dbReference type="Pfam" id="PF05712">
    <property type="entry name" value="MRG"/>
    <property type="match status" value="1"/>
</dbReference>
<comment type="caution">
    <text evidence="7">The sequence shown here is derived from an EMBL/GenBank/DDBJ whole genome shotgun (WGS) entry which is preliminary data.</text>
</comment>
<dbReference type="SUPFAM" id="SSF51445">
    <property type="entry name" value="(Trans)glycosidases"/>
    <property type="match status" value="1"/>
</dbReference>
<dbReference type="Gene3D" id="2.60.40.1180">
    <property type="entry name" value="Golgi alpha-mannosidase II"/>
    <property type="match status" value="1"/>
</dbReference>
<reference evidence="7" key="1">
    <citation type="submission" date="2022-08" db="EMBL/GenBank/DDBJ databases">
        <title>Novel sulfate-reducing endosymbionts in the free-living metamonad Anaeramoeba.</title>
        <authorList>
            <person name="Jerlstrom-Hultqvist J."/>
            <person name="Cepicka I."/>
            <person name="Gallot-Lavallee L."/>
            <person name="Salas-Leiva D."/>
            <person name="Curtis B.A."/>
            <person name="Zahonova K."/>
            <person name="Pipaliya S."/>
            <person name="Dacks J."/>
            <person name="Roger A.J."/>
        </authorList>
    </citation>
    <scope>NUCLEOTIDE SEQUENCE</scope>
    <source>
        <strain evidence="7">Schooner1</strain>
    </source>
</reference>
<feature type="domain" description="MRG" evidence="5">
    <location>
        <begin position="102"/>
        <end position="242"/>
    </location>
</feature>
<keyword evidence="8" id="KW-1185">Reference proteome</keyword>
<evidence type="ECO:0000259" key="5">
    <source>
        <dbReference type="Pfam" id="PF05712"/>
    </source>
</evidence>
<gene>
    <name evidence="7" type="ORF">M0813_17143</name>
</gene>
<protein>
    <recommendedName>
        <fullName evidence="9">Endoglycoceramidase</fullName>
    </recommendedName>
</protein>
<evidence type="ECO:0000256" key="2">
    <source>
        <dbReference type="ARBA" id="ARBA00022801"/>
    </source>
</evidence>
<evidence type="ECO:0000313" key="8">
    <source>
        <dbReference type="Proteomes" id="UP001150062"/>
    </source>
</evidence>
<evidence type="ECO:0000256" key="3">
    <source>
        <dbReference type="ARBA" id="ARBA00023295"/>
    </source>
</evidence>
<dbReference type="Pfam" id="PF18564">
    <property type="entry name" value="Glyco_hydro_5_C"/>
    <property type="match status" value="1"/>
</dbReference>
<dbReference type="PANTHER" id="PTHR31308:SF3">
    <property type="entry name" value="ENDOGLYCOCERAMIDASE"/>
    <property type="match status" value="1"/>
</dbReference>
<dbReference type="Gene3D" id="1.10.274.30">
    <property type="entry name" value="MRG domain"/>
    <property type="match status" value="1"/>
</dbReference>
<dbReference type="Gene3D" id="3.20.20.80">
    <property type="entry name" value="Glycosidases"/>
    <property type="match status" value="1"/>
</dbReference>
<proteinExistence type="inferred from homology"/>
<dbReference type="InterPro" id="IPR001547">
    <property type="entry name" value="Glyco_hydro_5"/>
</dbReference>
<dbReference type="PANTHER" id="PTHR31308">
    <property type="match status" value="1"/>
</dbReference>
<comment type="similarity">
    <text evidence="1">Belongs to the glycosyl hydrolase 5 (cellulase A) family.</text>
</comment>
<feature type="domain" description="Glycoside hydrolase family 5 C-terminal" evidence="6">
    <location>
        <begin position="658"/>
        <end position="745"/>
    </location>
</feature>
<dbReference type="InterPro" id="IPR041036">
    <property type="entry name" value="GH5_C"/>
</dbReference>
<keyword evidence="3" id="KW-0326">Glycosidase</keyword>
<name>A0ABQ8YXF9_9EUKA</name>
<dbReference type="InterPro" id="IPR052066">
    <property type="entry name" value="Glycosphingolipid_Hydrolases"/>
</dbReference>
<dbReference type="InterPro" id="IPR017853">
    <property type="entry name" value="GH"/>
</dbReference>
<dbReference type="EMBL" id="JAOAOG010000100">
    <property type="protein sequence ID" value="KAJ6249348.1"/>
    <property type="molecule type" value="Genomic_DNA"/>
</dbReference>
<dbReference type="Proteomes" id="UP001150062">
    <property type="component" value="Unassembled WGS sequence"/>
</dbReference>